<protein>
    <recommendedName>
        <fullName evidence="3">N-methyl-D-aspartate receptor NMDAR2C subunit</fullName>
    </recommendedName>
</protein>
<keyword evidence="2" id="KW-1185">Reference proteome</keyword>
<dbReference type="PIRSF" id="PIRSF035170">
    <property type="entry name" value="HD_phosphohydro"/>
    <property type="match status" value="1"/>
</dbReference>
<sequence length="219" mass="24673">MVSPERLASMQKSWVRTLEQYRVAPVDAYPAFDVLVAAYSAVERYYHNLEHIGEMFRVVERLTPTVEDPNALQLAVWFHDAVYDSRAKDNEQRSGELAVDLLGPIGVPASAINRIVQMIWATAHAAEAPGGRDTQVLLDADLAILGASEERYARYARDIRKEYSWVPDPEYRAGRTAVLTKFLAAPRLYHSPIMFEEGEERARTNLRNELAELQGARGA</sequence>
<evidence type="ECO:0000313" key="1">
    <source>
        <dbReference type="EMBL" id="MBP3957097.1"/>
    </source>
</evidence>
<dbReference type="PANTHER" id="PTHR21174:SF0">
    <property type="entry name" value="HD PHOSPHOHYDROLASE FAMILY PROTEIN-RELATED"/>
    <property type="match status" value="1"/>
</dbReference>
<dbReference type="PANTHER" id="PTHR21174">
    <property type="match status" value="1"/>
</dbReference>
<dbReference type="Gene3D" id="1.10.3210.10">
    <property type="entry name" value="Hypothetical protein af1432"/>
    <property type="match status" value="1"/>
</dbReference>
<dbReference type="EMBL" id="JAGKQQ010000001">
    <property type="protein sequence ID" value="MBP3957097.1"/>
    <property type="molecule type" value="Genomic_DNA"/>
</dbReference>
<organism evidence="1 2">
    <name type="scientific">Gemmata palustris</name>
    <dbReference type="NCBI Taxonomy" id="2822762"/>
    <lineage>
        <taxon>Bacteria</taxon>
        <taxon>Pseudomonadati</taxon>
        <taxon>Planctomycetota</taxon>
        <taxon>Planctomycetia</taxon>
        <taxon>Gemmatales</taxon>
        <taxon>Gemmataceae</taxon>
        <taxon>Gemmata</taxon>
    </lineage>
</organism>
<dbReference type="SUPFAM" id="SSF109604">
    <property type="entry name" value="HD-domain/PDEase-like"/>
    <property type="match status" value="1"/>
</dbReference>
<dbReference type="Proteomes" id="UP000676565">
    <property type="component" value="Unassembled WGS sequence"/>
</dbReference>
<reference evidence="1 2" key="1">
    <citation type="submission" date="2021-04" db="EMBL/GenBank/DDBJ databases">
        <authorList>
            <person name="Ivanova A."/>
        </authorList>
    </citation>
    <scope>NUCLEOTIDE SEQUENCE [LARGE SCALE GENOMIC DNA]</scope>
    <source>
        <strain evidence="1 2">G18</strain>
    </source>
</reference>
<gene>
    <name evidence="1" type="ORF">J8F10_17670</name>
</gene>
<proteinExistence type="predicted"/>
<evidence type="ECO:0000313" key="2">
    <source>
        <dbReference type="Proteomes" id="UP000676565"/>
    </source>
</evidence>
<dbReference type="RefSeq" id="WP_210655847.1">
    <property type="nucleotide sequence ID" value="NZ_JAGKQQ010000001.1"/>
</dbReference>
<name>A0ABS5BTP2_9BACT</name>
<evidence type="ECO:0008006" key="3">
    <source>
        <dbReference type="Google" id="ProtNLM"/>
    </source>
</evidence>
<dbReference type="InterPro" id="IPR009218">
    <property type="entry name" value="HD_phosphohydro"/>
</dbReference>
<accession>A0ABS5BTP2</accession>
<comment type="caution">
    <text evidence="1">The sequence shown here is derived from an EMBL/GenBank/DDBJ whole genome shotgun (WGS) entry which is preliminary data.</text>
</comment>